<organism evidence="1 2">
    <name type="scientific">Mycobacterium kansasii 662</name>
    <dbReference type="NCBI Taxonomy" id="1299326"/>
    <lineage>
        <taxon>Bacteria</taxon>
        <taxon>Bacillati</taxon>
        <taxon>Actinomycetota</taxon>
        <taxon>Actinomycetes</taxon>
        <taxon>Mycobacteriales</taxon>
        <taxon>Mycobacteriaceae</taxon>
        <taxon>Mycobacterium</taxon>
    </lineage>
</organism>
<dbReference type="EMBL" id="JAOA01000005">
    <property type="protein sequence ID" value="EUA16861.1"/>
    <property type="molecule type" value="Genomic_DNA"/>
</dbReference>
<comment type="caution">
    <text evidence="1">The sequence shown here is derived from an EMBL/GenBank/DDBJ whole genome shotgun (WGS) entry which is preliminary data.</text>
</comment>
<dbReference type="PATRIC" id="fig|1299326.3.peg.3696"/>
<name>X7ZCZ4_MYCKA</name>
<proteinExistence type="predicted"/>
<accession>X7ZCZ4</accession>
<gene>
    <name evidence="1" type="ORF">I545_3851</name>
</gene>
<reference evidence="1 2" key="1">
    <citation type="submission" date="2013-12" db="EMBL/GenBank/DDBJ databases">
        <authorList>
            <person name="Brown-Elliot B."/>
            <person name="Wallace R."/>
            <person name="Lenaerts A."/>
            <person name="Ordway D."/>
            <person name="DeGroote M.A."/>
            <person name="Parker T."/>
            <person name="Sizemore C."/>
            <person name="Tallon L.J."/>
            <person name="Sadzewicz L.K."/>
            <person name="Sengamalay N."/>
            <person name="Fraser C.M."/>
            <person name="Hine E."/>
            <person name="Shefchek K.A."/>
            <person name="Das S.P."/>
            <person name="Tettelin H."/>
        </authorList>
    </citation>
    <scope>NUCLEOTIDE SEQUENCE [LARGE SCALE GENOMIC DNA]</scope>
    <source>
        <strain evidence="1 2">662</strain>
    </source>
</reference>
<protein>
    <submittedName>
        <fullName evidence="1">Putative membrane protein</fullName>
    </submittedName>
</protein>
<evidence type="ECO:0000313" key="2">
    <source>
        <dbReference type="Proteomes" id="UP000020561"/>
    </source>
</evidence>
<dbReference type="AlphaFoldDB" id="X7ZCZ4"/>
<dbReference type="Proteomes" id="UP000020561">
    <property type="component" value="Unassembled WGS sequence"/>
</dbReference>
<sequence>MSTSAGLAVGAVLGGTAAVFVEVAVGVWTQHGRSVAWA</sequence>
<evidence type="ECO:0000313" key="1">
    <source>
        <dbReference type="EMBL" id="EUA16861.1"/>
    </source>
</evidence>